<protein>
    <recommendedName>
        <fullName evidence="3">ABM domain-containing protein</fullName>
    </recommendedName>
</protein>
<dbReference type="Proteomes" id="UP001055658">
    <property type="component" value="Chromosome"/>
</dbReference>
<organism evidence="1 2">
    <name type="scientific">Microbulbifer variabilis</name>
    <dbReference type="NCBI Taxonomy" id="266805"/>
    <lineage>
        <taxon>Bacteria</taxon>
        <taxon>Pseudomonadati</taxon>
        <taxon>Pseudomonadota</taxon>
        <taxon>Gammaproteobacteria</taxon>
        <taxon>Cellvibrionales</taxon>
        <taxon>Microbulbiferaceae</taxon>
        <taxon>Microbulbifer</taxon>
    </lineage>
</organism>
<dbReference type="Gene3D" id="3.30.70.100">
    <property type="match status" value="1"/>
</dbReference>
<dbReference type="RefSeq" id="WP_252085764.1">
    <property type="nucleotide sequence ID" value="NZ_CP092418.1"/>
</dbReference>
<reference evidence="1" key="1">
    <citation type="submission" date="2022-02" db="EMBL/GenBank/DDBJ databases">
        <title>Coral-associated bacteria.</title>
        <authorList>
            <person name="Tang K."/>
            <person name="Wang X."/>
        </authorList>
    </citation>
    <scope>NUCLEOTIDE SEQUENCE</scope>
    <source>
        <strain evidence="1">SCSIO 43006</strain>
    </source>
</reference>
<evidence type="ECO:0000313" key="1">
    <source>
        <dbReference type="EMBL" id="USD23418.1"/>
    </source>
</evidence>
<evidence type="ECO:0000313" key="2">
    <source>
        <dbReference type="Proteomes" id="UP001055658"/>
    </source>
</evidence>
<gene>
    <name evidence="1" type="ORF">MJO52_09840</name>
</gene>
<dbReference type="EMBL" id="CP092418">
    <property type="protein sequence ID" value="USD23418.1"/>
    <property type="molecule type" value="Genomic_DNA"/>
</dbReference>
<proteinExistence type="predicted"/>
<accession>A0ABY4VGH4</accession>
<sequence>MVYLFMQASVKDFDKWQRVLIDFMPILKRMGSTNTSVYQEIGSPNNVTVIHEFTSKVKAEAFVNSNELHDSRKEAEVIGTPKIWYTEML</sequence>
<name>A0ABY4VGH4_9GAMM</name>
<keyword evidence="2" id="KW-1185">Reference proteome</keyword>
<evidence type="ECO:0008006" key="3">
    <source>
        <dbReference type="Google" id="ProtNLM"/>
    </source>
</evidence>